<keyword evidence="5" id="KW-0378">Hydrolase</keyword>
<feature type="region of interest" description="Disordered" evidence="10">
    <location>
        <begin position="68"/>
        <end position="104"/>
    </location>
</feature>
<gene>
    <name evidence="12" type="ORF">FA10DRAFT_300236</name>
</gene>
<comment type="catalytic activity">
    <reaction evidence="8">
        <text>O-phospho-L-tyrosyl-[protein] + H2O = L-tyrosyl-[protein] + phosphate</text>
        <dbReference type="Rhea" id="RHEA:10684"/>
        <dbReference type="Rhea" id="RHEA-COMP:10136"/>
        <dbReference type="Rhea" id="RHEA-COMP:20101"/>
        <dbReference type="ChEBI" id="CHEBI:15377"/>
        <dbReference type="ChEBI" id="CHEBI:43474"/>
        <dbReference type="ChEBI" id="CHEBI:46858"/>
        <dbReference type="ChEBI" id="CHEBI:61978"/>
        <dbReference type="EC" id="3.1.3.48"/>
    </reaction>
</comment>
<dbReference type="InterPro" id="IPR000751">
    <property type="entry name" value="MPI_Phosphatase"/>
</dbReference>
<feature type="region of interest" description="Disordered" evidence="10">
    <location>
        <begin position="934"/>
        <end position="988"/>
    </location>
</feature>
<feature type="region of interest" description="Disordered" evidence="10">
    <location>
        <begin position="1"/>
        <end position="30"/>
    </location>
</feature>
<evidence type="ECO:0000256" key="7">
    <source>
        <dbReference type="ARBA" id="ARBA00023306"/>
    </source>
</evidence>
<name>A0A316YUD8_9BASI</name>
<feature type="compositionally biased region" description="Low complexity" evidence="10">
    <location>
        <begin position="501"/>
        <end position="522"/>
    </location>
</feature>
<evidence type="ECO:0000256" key="4">
    <source>
        <dbReference type="ARBA" id="ARBA00022776"/>
    </source>
</evidence>
<dbReference type="SUPFAM" id="SSF52821">
    <property type="entry name" value="Rhodanese/Cell cycle control phosphatase"/>
    <property type="match status" value="1"/>
</dbReference>
<evidence type="ECO:0000256" key="5">
    <source>
        <dbReference type="ARBA" id="ARBA00022801"/>
    </source>
</evidence>
<dbReference type="PRINTS" id="PR00716">
    <property type="entry name" value="MPIPHPHTASE"/>
</dbReference>
<dbReference type="STRING" id="215250.A0A316YUD8"/>
<dbReference type="GeneID" id="37046730"/>
<dbReference type="Proteomes" id="UP000245768">
    <property type="component" value="Unassembled WGS sequence"/>
</dbReference>
<dbReference type="RefSeq" id="XP_025378841.1">
    <property type="nucleotide sequence ID" value="XM_025524814.1"/>
</dbReference>
<evidence type="ECO:0000256" key="1">
    <source>
        <dbReference type="ARBA" id="ARBA00011065"/>
    </source>
</evidence>
<dbReference type="GO" id="GO:0051301">
    <property type="term" value="P:cell division"/>
    <property type="evidence" value="ECO:0007669"/>
    <property type="project" value="UniProtKB-KW"/>
</dbReference>
<dbReference type="GO" id="GO:0010971">
    <property type="term" value="P:positive regulation of G2/M transition of mitotic cell cycle"/>
    <property type="evidence" value="ECO:0007669"/>
    <property type="project" value="TreeGrafter"/>
</dbReference>
<evidence type="ECO:0000259" key="11">
    <source>
        <dbReference type="PROSITE" id="PS50206"/>
    </source>
</evidence>
<dbReference type="SMART" id="SM00450">
    <property type="entry name" value="RHOD"/>
    <property type="match status" value="1"/>
</dbReference>
<dbReference type="GO" id="GO:0004792">
    <property type="term" value="F:thiosulfate-cyanide sulfurtransferase activity"/>
    <property type="evidence" value="ECO:0007669"/>
    <property type="project" value="InterPro"/>
</dbReference>
<dbReference type="Gene3D" id="3.40.250.10">
    <property type="entry name" value="Rhodanese-like domain"/>
    <property type="match status" value="1"/>
</dbReference>
<evidence type="ECO:0000313" key="12">
    <source>
        <dbReference type="EMBL" id="PWN91643.1"/>
    </source>
</evidence>
<dbReference type="OrthoDB" id="26523at2759"/>
<dbReference type="GO" id="GO:0005737">
    <property type="term" value="C:cytoplasm"/>
    <property type="evidence" value="ECO:0007669"/>
    <property type="project" value="TreeGrafter"/>
</dbReference>
<dbReference type="InterPro" id="IPR036873">
    <property type="entry name" value="Rhodanese-like_dom_sf"/>
</dbReference>
<evidence type="ECO:0000313" key="13">
    <source>
        <dbReference type="Proteomes" id="UP000245768"/>
    </source>
</evidence>
<dbReference type="CDD" id="cd01530">
    <property type="entry name" value="Cdc25"/>
    <property type="match status" value="1"/>
</dbReference>
<dbReference type="GO" id="GO:0004725">
    <property type="term" value="F:protein tyrosine phosphatase activity"/>
    <property type="evidence" value="ECO:0007669"/>
    <property type="project" value="UniProtKB-EC"/>
</dbReference>
<dbReference type="EMBL" id="KZ819635">
    <property type="protein sequence ID" value="PWN91643.1"/>
    <property type="molecule type" value="Genomic_DNA"/>
</dbReference>
<dbReference type="GO" id="GO:0000086">
    <property type="term" value="P:G2/M transition of mitotic cell cycle"/>
    <property type="evidence" value="ECO:0007669"/>
    <property type="project" value="TreeGrafter"/>
</dbReference>
<feature type="compositionally biased region" description="Polar residues" evidence="10">
    <location>
        <begin position="432"/>
        <end position="443"/>
    </location>
</feature>
<evidence type="ECO:0000256" key="6">
    <source>
        <dbReference type="ARBA" id="ARBA00022912"/>
    </source>
</evidence>
<protein>
    <recommendedName>
        <fullName evidence="9">M-phase inducer phosphatase</fullName>
        <ecNumber evidence="2">3.1.3.48</ecNumber>
    </recommendedName>
</protein>
<dbReference type="GO" id="GO:0005634">
    <property type="term" value="C:nucleus"/>
    <property type="evidence" value="ECO:0007669"/>
    <property type="project" value="TreeGrafter"/>
</dbReference>
<sequence length="988" mass="104063">MATASLMSSPVGMPSRFDIFDQPSSPTFKHEDLPAEFGERSFGSSMSLGSSIDLANASAAAAVTAAAVTSTIPSLPSSGSGSRLTSLAHGDAAARPRSNSSLARHQQYSLGAAMGTALNAKSPGLGAKLSSPHYMDISPAPPSRRTKASTPPKTRPSPATDLPPGSAMKEDTPPAAASSSSSYHVSSPTTATRNANRKLSDPVTAGGSLGRLFGTELSLNEKKVSPKSLLLDENSGFESSPDKEPPAKRRPNSLPVSQPGGNLVRPSLRSLGMGPALSSSGSKRPNLHKALTTSQAGDLPSAGKRKSLEALKQQHRASEPNVPTTKSFALNRPPLKGKTSSMERLRNDVRSGTGLEMEQGRSSSSSSIQRTSVVPSHATIIESPSPSTLANEGLGSYFFAPQSPEHIAEQLKGKRQSASSSSRQSLSSIFSNAPSTSPPSQEAQPKARTFEKAASSAIVPSMMGQRSSSGSGSDQSSRSSLGKRSNPYSKRPSLAGLQTGSAFKSSFAAPPASRTTAPAPRRCQSAIDNSTAFIQAGEDISMMSGSSFDANESMLADSSSPDVSNLMGRRFPDGFDASGSPIAPSARPKVPRPGLLRRPSKDDSSPLGYGMGKRKEGNGEIIVGQSPMAIGSPYGAGEGLPGFGASEREGKVLPCHNVKDDGLMRITPDTLIAVLDSKYAHQMESYHIVDCRFGYEYEGGHIPGAINLSTMERVKNYFLKAGQGLHAGGKQLPPRTQSGKADKRGNSKKQVLIFHCEFSCKRAPSMALALRQADRALAQDYPSCHFPEVYILEGGYKNFFDHYSSRCEPQQYVEMDDPKFQDKRSTELNGFRKQFARHRSFTYGDTMKNLAPSAIGNPSFVKGSRAAAIKEEDSSFEGGSSPSAVQADAIAARRRMSQQQAGSGPSNEAHRAILPTLKPLGYTANGDISWTSSAGDSSFEGGRTDSPCAAAGSRKPSSLLPGPCQPTSGSLGRHALQRASTAGNIHHR</sequence>
<evidence type="ECO:0000256" key="10">
    <source>
        <dbReference type="SAM" id="MobiDB-lite"/>
    </source>
</evidence>
<keyword evidence="4" id="KW-0498">Mitosis</keyword>
<dbReference type="PROSITE" id="PS00380">
    <property type="entry name" value="RHODANESE_1"/>
    <property type="match status" value="1"/>
</dbReference>
<proteinExistence type="inferred from homology"/>
<keyword evidence="6" id="KW-0904">Protein phosphatase</keyword>
<feature type="compositionally biased region" description="Low complexity" evidence="10">
    <location>
        <begin position="417"/>
        <end position="431"/>
    </location>
</feature>
<dbReference type="AlphaFoldDB" id="A0A316YUD8"/>
<feature type="compositionally biased region" description="Polar residues" evidence="10">
    <location>
        <begin position="978"/>
        <end position="988"/>
    </location>
</feature>
<evidence type="ECO:0000256" key="8">
    <source>
        <dbReference type="ARBA" id="ARBA00051722"/>
    </source>
</evidence>
<dbReference type="InterPro" id="IPR001763">
    <property type="entry name" value="Rhodanese-like_dom"/>
</dbReference>
<feature type="region of interest" description="Disordered" evidence="10">
    <location>
        <begin position="123"/>
        <end position="524"/>
    </location>
</feature>
<reference evidence="12 13" key="1">
    <citation type="journal article" date="2018" name="Mol. Biol. Evol.">
        <title>Broad Genomic Sampling Reveals a Smut Pathogenic Ancestry of the Fungal Clade Ustilaginomycotina.</title>
        <authorList>
            <person name="Kijpornyongpan T."/>
            <person name="Mondo S.J."/>
            <person name="Barry K."/>
            <person name="Sandor L."/>
            <person name="Lee J."/>
            <person name="Lipzen A."/>
            <person name="Pangilinan J."/>
            <person name="LaButti K."/>
            <person name="Hainaut M."/>
            <person name="Henrissat B."/>
            <person name="Grigoriev I.V."/>
            <person name="Spatafora J.W."/>
            <person name="Aime M.C."/>
        </authorList>
    </citation>
    <scope>NUCLEOTIDE SEQUENCE [LARGE SCALE GENOMIC DNA]</scope>
    <source>
        <strain evidence="12 13">MCA 4198</strain>
    </source>
</reference>
<feature type="compositionally biased region" description="Low complexity" evidence="10">
    <location>
        <begin position="461"/>
        <end position="480"/>
    </location>
</feature>
<keyword evidence="13" id="KW-1185">Reference proteome</keyword>
<comment type="similarity">
    <text evidence="1">Belongs to the MPI phosphatase family.</text>
</comment>
<evidence type="ECO:0000256" key="9">
    <source>
        <dbReference type="ARBA" id="ARBA00067190"/>
    </source>
</evidence>
<dbReference type="PANTHER" id="PTHR10828">
    <property type="entry name" value="M-PHASE INDUCER PHOSPHATASE DUAL SPECIFICITY PHOSPHATASE CDC25"/>
    <property type="match status" value="1"/>
</dbReference>
<dbReference type="FunCoup" id="A0A316YUD8">
    <property type="interactions" value="193"/>
</dbReference>
<dbReference type="Pfam" id="PF00581">
    <property type="entry name" value="Rhodanese"/>
    <property type="match status" value="1"/>
</dbReference>
<feature type="domain" description="Rhodanese" evidence="11">
    <location>
        <begin position="682"/>
        <end position="808"/>
    </location>
</feature>
<dbReference type="FunFam" id="3.40.250.10:FF:000021">
    <property type="entry name" value="M-phase inducer phosphatase cdc-25.2"/>
    <property type="match status" value="1"/>
</dbReference>
<feature type="region of interest" description="Disordered" evidence="10">
    <location>
        <begin position="575"/>
        <end position="617"/>
    </location>
</feature>
<feature type="region of interest" description="Disordered" evidence="10">
    <location>
        <begin position="726"/>
        <end position="746"/>
    </location>
</feature>
<feature type="compositionally biased region" description="Low complexity" evidence="10">
    <location>
        <begin position="173"/>
        <end position="191"/>
    </location>
</feature>
<evidence type="ECO:0000256" key="3">
    <source>
        <dbReference type="ARBA" id="ARBA00022618"/>
    </source>
</evidence>
<organism evidence="12 13">
    <name type="scientific">Acaromyces ingoldii</name>
    <dbReference type="NCBI Taxonomy" id="215250"/>
    <lineage>
        <taxon>Eukaryota</taxon>
        <taxon>Fungi</taxon>
        <taxon>Dikarya</taxon>
        <taxon>Basidiomycota</taxon>
        <taxon>Ustilaginomycotina</taxon>
        <taxon>Exobasidiomycetes</taxon>
        <taxon>Exobasidiales</taxon>
        <taxon>Cryptobasidiaceae</taxon>
        <taxon>Acaromyces</taxon>
    </lineage>
</organism>
<evidence type="ECO:0000256" key="2">
    <source>
        <dbReference type="ARBA" id="ARBA00013064"/>
    </source>
</evidence>
<feature type="compositionally biased region" description="Low complexity" evidence="10">
    <location>
        <begin position="68"/>
        <end position="87"/>
    </location>
</feature>
<dbReference type="InterPro" id="IPR001307">
    <property type="entry name" value="Thiosulphate_STrfase_CS"/>
</dbReference>
<dbReference type="EC" id="3.1.3.48" evidence="2"/>
<accession>A0A316YUD8</accession>
<dbReference type="PROSITE" id="PS50206">
    <property type="entry name" value="RHODANESE_3"/>
    <property type="match status" value="1"/>
</dbReference>
<dbReference type="PANTHER" id="PTHR10828:SF17">
    <property type="entry name" value="PROTEIN-TYROSINE-PHOSPHATASE"/>
    <property type="match status" value="1"/>
</dbReference>
<dbReference type="GO" id="GO:0110032">
    <property type="term" value="P:positive regulation of G2/MI transition of meiotic cell cycle"/>
    <property type="evidence" value="ECO:0007669"/>
    <property type="project" value="TreeGrafter"/>
</dbReference>
<keyword evidence="7" id="KW-0131">Cell cycle</keyword>
<dbReference type="InParanoid" id="A0A316YUD8"/>
<keyword evidence="3" id="KW-0132">Cell division</keyword>